<comment type="caution">
    <text evidence="18">The sequence shown here is derived from an EMBL/GenBank/DDBJ whole genome shotgun (WGS) entry which is preliminary data.</text>
</comment>
<comment type="similarity">
    <text evidence="14">Belongs to the helicase family. AddA subfamily.</text>
</comment>
<evidence type="ECO:0000256" key="4">
    <source>
        <dbReference type="ARBA" id="ARBA00022763"/>
    </source>
</evidence>
<dbReference type="InterPro" id="IPR014017">
    <property type="entry name" value="DNA_helicase_UvrD-like_C"/>
</dbReference>
<evidence type="ECO:0000256" key="12">
    <source>
        <dbReference type="ARBA" id="ARBA00034617"/>
    </source>
</evidence>
<sequence>MNYEPFLDKEAIEKLKIEELSSDKQQKRTSEQIEAIYSSGQNILISASAGSGKTFVMVERIMDMIKRGVSIDRLFISTFTVKAAGELKDRLRTKLQTAIKEETSPQEKNRLNDQINAISLADIGTMDAFTQKLVNQYGYLIGVSPQFRILQDVTEQDIFKNTIFTELFESYLNGKDAKLFRQLVRNFSGNRKDNYAFKQLVYAIYQFSQSTENPKEWLETTFLKASLDLQSFDAISNQRINQFLEIMHQTADSLKDLTDLEEYPRFKKDGKPTKKYTQHLALIEKLHESALHFETDYGKEKLSQLAKELAALLPSGTDITIAKVSYSVFKAIQNEIQYFRHLETIFQYQPETILLLELLQSFVLTFSQQYLALKKEENCFEFGDIAHFAIQILEENQVIRQTFQEKYHEVMVDEYQDNNHTQERLLELLSNGHNRFMVGDIKQSIYRFRQADPAIFNAKFQDYLNHPQHGKLIILKENFRSQNEVISVTNQVFKHLMDVQIGDIDYDDNHSLKAGSERQLIAKPENKAQILLYDNSLQDNSEYKEESANPIDPGEVKIIAKEIIRLHNHENVAFNEITLLVSSRTRNDSIIRLFNQYGIPLAADGGEQNYLQSVEVMVMLETLRTIDNPLNDYALIALLRSPMFFFDEDDLARISLQGKKDKKKENFYEKLKNAKAHSGEHPELITADLSQKIVTFETYLDKWRTLSRNTALYELIWTIYNDRFYFDYVGDSPKAEQAQANLYALALRANQFEKNGFRGLSRFINMIDHIIEAENDLASVEAVVPKDAVSLMTIHKSKGLEFPYVFILNIDKKFSFTDVNAQAILSRKNGIGIKYTADFKEALQETILPSVPVVLETLPYQVNRAELKLATLSEQMRLLYVAMTRAEKKLYLVGKANQDKWETKFQMESENQKIPLIERQSMSSFMEWLLAIDHIFKDTKEYMEITYISDHELSDDKIGQLKQTDKIRANVVLKERQSQEIVDALKRLEAVQILNKQYEPAINQPAVRTPSQVKKLYEPVQDTEGVDIEKDSYSKSRQFELPSLDKRLDIKATQIGSSIHELMQRLPLEAEITESVIEKTIDEMLLPTELRRQIDSKMIFDFFNHTKLGQLMLSYPENLFREAPFAMLKKDDISHEDYVIRGIIDGYFVFENQLILFDYKTDHYKNTLDVVKRYKGQMSLYAESLLKAYPNREIKSFLILLGGKQVEVVEVNN</sequence>
<comment type="catalytic activity">
    <reaction evidence="12 14">
        <text>Couples ATP hydrolysis with the unwinding of duplex DNA by translocating in the 3'-5' direction.</text>
        <dbReference type="EC" id="5.6.2.4"/>
    </reaction>
</comment>
<dbReference type="Gene3D" id="1.10.486.10">
    <property type="entry name" value="PCRA, domain 4"/>
    <property type="match status" value="1"/>
</dbReference>
<dbReference type="InterPro" id="IPR000212">
    <property type="entry name" value="DNA_helicase_UvrD/REP"/>
</dbReference>
<dbReference type="Pfam" id="PF12705">
    <property type="entry name" value="PDDEXK_1"/>
    <property type="match status" value="1"/>
</dbReference>
<evidence type="ECO:0000313" key="19">
    <source>
        <dbReference type="Proteomes" id="UP000005388"/>
    </source>
</evidence>
<keyword evidence="19" id="KW-1185">Reference proteome</keyword>
<dbReference type="PROSITE" id="PS51198">
    <property type="entry name" value="UVRD_HELICASE_ATP_BIND"/>
    <property type="match status" value="1"/>
</dbReference>
<dbReference type="GO" id="GO:0043138">
    <property type="term" value="F:3'-5' DNA helicase activity"/>
    <property type="evidence" value="ECO:0007669"/>
    <property type="project" value="UniProtKB-UniRule"/>
</dbReference>
<dbReference type="eggNOG" id="COG1074">
    <property type="taxonomic scope" value="Bacteria"/>
</dbReference>
<dbReference type="InterPro" id="IPR013986">
    <property type="entry name" value="DExx_box_DNA_helicase_dom_sf"/>
</dbReference>
<evidence type="ECO:0000256" key="10">
    <source>
        <dbReference type="ARBA" id="ARBA00023204"/>
    </source>
</evidence>
<dbReference type="Gene3D" id="3.40.50.300">
    <property type="entry name" value="P-loop containing nucleotide triphosphate hydrolases"/>
    <property type="match status" value="4"/>
</dbReference>
<dbReference type="GO" id="GO:0000724">
    <property type="term" value="P:double-strand break repair via homologous recombination"/>
    <property type="evidence" value="ECO:0007669"/>
    <property type="project" value="UniProtKB-UniRule"/>
</dbReference>
<keyword evidence="10 14" id="KW-0234">DNA repair</keyword>
<dbReference type="PANTHER" id="PTHR11070">
    <property type="entry name" value="UVRD / RECB / PCRA DNA HELICASE FAMILY MEMBER"/>
    <property type="match status" value="1"/>
</dbReference>
<dbReference type="GO" id="GO:0003690">
    <property type="term" value="F:double-stranded DNA binding"/>
    <property type="evidence" value="ECO:0007669"/>
    <property type="project" value="UniProtKB-UniRule"/>
</dbReference>
<evidence type="ECO:0000256" key="13">
    <source>
        <dbReference type="ARBA" id="ARBA00048988"/>
    </source>
</evidence>
<dbReference type="SUPFAM" id="SSF52540">
    <property type="entry name" value="P-loop containing nucleoside triphosphate hydrolases"/>
    <property type="match status" value="1"/>
</dbReference>
<dbReference type="NCBIfam" id="TIGR02785">
    <property type="entry name" value="addA_Gpos"/>
    <property type="match status" value="1"/>
</dbReference>
<dbReference type="EC" id="3.1.-.-" evidence="14"/>
<comment type="cofactor">
    <cofactor evidence="14">
        <name>Mg(2+)</name>
        <dbReference type="ChEBI" id="CHEBI:18420"/>
    </cofactor>
</comment>
<gene>
    <name evidence="14 18" type="primary">addA</name>
    <name evidence="18" type="ORF">STRUR_0930</name>
</gene>
<comment type="subunit">
    <text evidence="14">Heterodimer of AddA and AddB/RexB.</text>
</comment>
<keyword evidence="8 14" id="KW-0067">ATP-binding</keyword>
<reference evidence="18 19" key="1">
    <citation type="journal article" date="2014" name="Int. J. Syst. Evol. Microbiol.">
        <title>Phylogenomics and the dynamic genome evolution of the genus Streptococcus.</title>
        <authorList>
            <consortium name="The Broad Institute Genome Sequencing Platform"/>
            <person name="Richards V.P."/>
            <person name="Palmer S.R."/>
            <person name="Pavinski Bitar P.D."/>
            <person name="Qin X."/>
            <person name="Weinstock G.M."/>
            <person name="Highlander S.K."/>
            <person name="Town C.D."/>
            <person name="Burne R.A."/>
            <person name="Stanhope M.J."/>
        </authorList>
    </citation>
    <scope>NUCLEOTIDE SEQUENCE [LARGE SCALE GENOMIC DNA]</scope>
    <source>
        <strain evidence="18 19">2285-97</strain>
    </source>
</reference>
<proteinExistence type="inferred from homology"/>
<evidence type="ECO:0000313" key="18">
    <source>
        <dbReference type="EMBL" id="EHJ56620.1"/>
    </source>
</evidence>
<keyword evidence="7 14" id="KW-0269">Exonuclease</keyword>
<comment type="function">
    <text evidence="14">The heterodimer acts as both an ATP-dependent DNA helicase and an ATP-dependent, dual-direction single-stranded exonuclease. Recognizes the chi site generating a DNA molecule suitable for the initiation of homologous recombination. The AddA nuclease domain is required for chi fragment generation; this subunit has the helicase and 3' -&gt; 5' nuclease activities.</text>
</comment>
<dbReference type="STRING" id="764291.STRUR_0930"/>
<dbReference type="GO" id="GO:0016887">
    <property type="term" value="F:ATP hydrolysis activity"/>
    <property type="evidence" value="ECO:0007669"/>
    <property type="project" value="RHEA"/>
</dbReference>
<dbReference type="AlphaFoldDB" id="G5KF26"/>
<dbReference type="GO" id="GO:0005829">
    <property type="term" value="C:cytosol"/>
    <property type="evidence" value="ECO:0007669"/>
    <property type="project" value="TreeGrafter"/>
</dbReference>
<keyword evidence="6 14" id="KW-0347">Helicase</keyword>
<comment type="catalytic activity">
    <reaction evidence="13 14">
        <text>ATP + H2O = ADP + phosphate + H(+)</text>
        <dbReference type="Rhea" id="RHEA:13065"/>
        <dbReference type="ChEBI" id="CHEBI:15377"/>
        <dbReference type="ChEBI" id="CHEBI:15378"/>
        <dbReference type="ChEBI" id="CHEBI:30616"/>
        <dbReference type="ChEBI" id="CHEBI:43474"/>
        <dbReference type="ChEBI" id="CHEBI:456216"/>
        <dbReference type="EC" id="5.6.2.4"/>
    </reaction>
</comment>
<dbReference type="Pfam" id="PF00580">
    <property type="entry name" value="UvrD-helicase"/>
    <property type="match status" value="1"/>
</dbReference>
<dbReference type="InterPro" id="IPR011604">
    <property type="entry name" value="PDDEXK-like_dom_sf"/>
</dbReference>
<evidence type="ECO:0000256" key="6">
    <source>
        <dbReference type="ARBA" id="ARBA00022806"/>
    </source>
</evidence>
<keyword evidence="2 14" id="KW-0540">Nuclease</keyword>
<feature type="domain" description="UvrD-like helicase ATP-binding" evidence="16">
    <location>
        <begin position="26"/>
        <end position="482"/>
    </location>
</feature>
<dbReference type="Gene3D" id="1.10.10.160">
    <property type="match status" value="1"/>
</dbReference>
<comment type="similarity">
    <text evidence="1">Belongs to the helicase family. UvrD subfamily.</text>
</comment>
<dbReference type="Proteomes" id="UP000005388">
    <property type="component" value="Unassembled WGS sequence"/>
</dbReference>
<dbReference type="GO" id="GO:0008408">
    <property type="term" value="F:3'-5' exonuclease activity"/>
    <property type="evidence" value="ECO:0007669"/>
    <property type="project" value="UniProtKB-UniRule"/>
</dbReference>
<dbReference type="SUPFAM" id="SSF52980">
    <property type="entry name" value="Restriction endonuclease-like"/>
    <property type="match status" value="1"/>
</dbReference>
<dbReference type="GO" id="GO:0033202">
    <property type="term" value="C:DNA helicase complex"/>
    <property type="evidence" value="ECO:0007669"/>
    <property type="project" value="TreeGrafter"/>
</dbReference>
<dbReference type="HAMAP" id="MF_01451">
    <property type="entry name" value="AddA"/>
    <property type="match status" value="1"/>
</dbReference>
<dbReference type="Gene3D" id="3.90.320.10">
    <property type="match status" value="1"/>
</dbReference>
<evidence type="ECO:0000256" key="15">
    <source>
        <dbReference type="PROSITE-ProRule" id="PRU00560"/>
    </source>
</evidence>
<keyword evidence="11 14" id="KW-0413">Isomerase</keyword>
<evidence type="ECO:0000256" key="1">
    <source>
        <dbReference type="ARBA" id="ARBA00009922"/>
    </source>
</evidence>
<protein>
    <recommendedName>
        <fullName evidence="14">ATP-dependent helicase/nuclease subunit A</fullName>
        <ecNumber evidence="14">3.1.-.-</ecNumber>
        <ecNumber evidence="14">5.6.2.4</ecNumber>
    </recommendedName>
    <alternativeName>
        <fullName evidence="14">ATP-dependent helicase/nuclease AddA</fullName>
    </alternativeName>
    <alternativeName>
        <fullName evidence="14">DNA 3'-5' helicase AddA</fullName>
    </alternativeName>
</protein>
<evidence type="ECO:0000259" key="16">
    <source>
        <dbReference type="PROSITE" id="PS51198"/>
    </source>
</evidence>
<dbReference type="RefSeq" id="WP_006739369.1">
    <property type="nucleotide sequence ID" value="NZ_AEUZ02000001.1"/>
</dbReference>
<evidence type="ECO:0000256" key="5">
    <source>
        <dbReference type="ARBA" id="ARBA00022801"/>
    </source>
</evidence>
<evidence type="ECO:0000256" key="2">
    <source>
        <dbReference type="ARBA" id="ARBA00022722"/>
    </source>
</evidence>
<dbReference type="InterPro" id="IPR014016">
    <property type="entry name" value="UvrD-like_ATP-bd"/>
</dbReference>
<dbReference type="PANTHER" id="PTHR11070:SF48">
    <property type="entry name" value="ATP-DEPENDENT HELICASE_NUCLEASE SUBUNIT A"/>
    <property type="match status" value="1"/>
</dbReference>
<dbReference type="InterPro" id="IPR011335">
    <property type="entry name" value="Restrct_endonuc-II-like"/>
</dbReference>
<dbReference type="CDD" id="cd17932">
    <property type="entry name" value="DEXQc_UvrD"/>
    <property type="match status" value="1"/>
</dbReference>
<evidence type="ECO:0000256" key="14">
    <source>
        <dbReference type="HAMAP-Rule" id="MF_01451"/>
    </source>
</evidence>
<evidence type="ECO:0000259" key="17">
    <source>
        <dbReference type="PROSITE" id="PS51217"/>
    </source>
</evidence>
<evidence type="ECO:0000256" key="7">
    <source>
        <dbReference type="ARBA" id="ARBA00022839"/>
    </source>
</evidence>
<organism evidence="18 19">
    <name type="scientific">Streptococcus urinalis 2285-97</name>
    <dbReference type="NCBI Taxonomy" id="764291"/>
    <lineage>
        <taxon>Bacteria</taxon>
        <taxon>Bacillati</taxon>
        <taxon>Bacillota</taxon>
        <taxon>Bacilli</taxon>
        <taxon>Lactobacillales</taxon>
        <taxon>Streptococcaceae</taxon>
        <taxon>Streptococcus</taxon>
    </lineage>
</organism>
<dbReference type="InterPro" id="IPR014152">
    <property type="entry name" value="AddA"/>
</dbReference>
<dbReference type="Pfam" id="PF13361">
    <property type="entry name" value="UvrD_C"/>
    <property type="match status" value="1"/>
</dbReference>
<feature type="binding site" evidence="15">
    <location>
        <begin position="47"/>
        <end position="54"/>
    </location>
    <ligand>
        <name>ATP</name>
        <dbReference type="ChEBI" id="CHEBI:30616"/>
    </ligand>
</feature>
<evidence type="ECO:0000256" key="11">
    <source>
        <dbReference type="ARBA" id="ARBA00023235"/>
    </source>
</evidence>
<dbReference type="EMBL" id="AEUZ02000001">
    <property type="protein sequence ID" value="EHJ56620.1"/>
    <property type="molecule type" value="Genomic_DNA"/>
</dbReference>
<dbReference type="PROSITE" id="PS51217">
    <property type="entry name" value="UVRD_HELICASE_CTER"/>
    <property type="match status" value="1"/>
</dbReference>
<evidence type="ECO:0000256" key="9">
    <source>
        <dbReference type="ARBA" id="ARBA00023125"/>
    </source>
</evidence>
<keyword evidence="4 14" id="KW-0227">DNA damage</keyword>
<dbReference type="InterPro" id="IPR027417">
    <property type="entry name" value="P-loop_NTPase"/>
</dbReference>
<dbReference type="EC" id="5.6.2.4" evidence="14"/>
<dbReference type="InterPro" id="IPR038726">
    <property type="entry name" value="PDDEXK_AddAB-type"/>
</dbReference>
<evidence type="ECO:0000256" key="8">
    <source>
        <dbReference type="ARBA" id="ARBA00022840"/>
    </source>
</evidence>
<name>G5KF26_9STRE</name>
<accession>G5KF26</accession>
<dbReference type="GO" id="GO:0005524">
    <property type="term" value="F:ATP binding"/>
    <property type="evidence" value="ECO:0007669"/>
    <property type="project" value="UniProtKB-UniRule"/>
</dbReference>
<keyword evidence="9 14" id="KW-0238">DNA-binding</keyword>
<evidence type="ECO:0000256" key="3">
    <source>
        <dbReference type="ARBA" id="ARBA00022741"/>
    </source>
</evidence>
<feature type="domain" description="UvrD-like helicase C-terminal" evidence="17">
    <location>
        <begin position="511"/>
        <end position="799"/>
    </location>
</feature>
<keyword evidence="3 14" id="KW-0547">Nucleotide-binding</keyword>
<keyword evidence="5 14" id="KW-0378">Hydrolase</keyword>